<comment type="caution">
    <text evidence="2">The sequence shown here is derived from an EMBL/GenBank/DDBJ whole genome shotgun (WGS) entry which is preliminary data.</text>
</comment>
<sequence>MKPHSAASSQPRSSIASRARQIKDHEAEPFLSIDLMPQGSTTKSESKTTGPDQARSSLRGSSCQTLISAISSESVTQRSGKNSVRSGKDFVQFECDETAEVTTWIKNDLWPNATVQIVGPKNQVQCGQLRTVCVFHGLLHMNRIARTGHRHSGHPCFRPAYSLNETAYIVKLD</sequence>
<evidence type="ECO:0000313" key="3">
    <source>
        <dbReference type="Proteomes" id="UP001283361"/>
    </source>
</evidence>
<feature type="compositionally biased region" description="Low complexity" evidence="1">
    <location>
        <begin position="40"/>
        <end position="49"/>
    </location>
</feature>
<feature type="region of interest" description="Disordered" evidence="1">
    <location>
        <begin position="1"/>
        <end position="61"/>
    </location>
</feature>
<feature type="compositionally biased region" description="Polar residues" evidence="1">
    <location>
        <begin position="1"/>
        <end position="16"/>
    </location>
</feature>
<protein>
    <submittedName>
        <fullName evidence="2">Uncharacterized protein</fullName>
    </submittedName>
</protein>
<feature type="compositionally biased region" description="Polar residues" evidence="1">
    <location>
        <begin position="50"/>
        <end position="61"/>
    </location>
</feature>
<evidence type="ECO:0000313" key="2">
    <source>
        <dbReference type="EMBL" id="KAK3732120.1"/>
    </source>
</evidence>
<proteinExistence type="predicted"/>
<evidence type="ECO:0000256" key="1">
    <source>
        <dbReference type="SAM" id="MobiDB-lite"/>
    </source>
</evidence>
<organism evidence="2 3">
    <name type="scientific">Elysia crispata</name>
    <name type="common">lettuce slug</name>
    <dbReference type="NCBI Taxonomy" id="231223"/>
    <lineage>
        <taxon>Eukaryota</taxon>
        <taxon>Metazoa</taxon>
        <taxon>Spiralia</taxon>
        <taxon>Lophotrochozoa</taxon>
        <taxon>Mollusca</taxon>
        <taxon>Gastropoda</taxon>
        <taxon>Heterobranchia</taxon>
        <taxon>Euthyneura</taxon>
        <taxon>Panpulmonata</taxon>
        <taxon>Sacoglossa</taxon>
        <taxon>Placobranchoidea</taxon>
        <taxon>Plakobranchidae</taxon>
        <taxon>Elysia</taxon>
    </lineage>
</organism>
<keyword evidence="3" id="KW-1185">Reference proteome</keyword>
<gene>
    <name evidence="2" type="ORF">RRG08_026503</name>
</gene>
<dbReference type="Proteomes" id="UP001283361">
    <property type="component" value="Unassembled WGS sequence"/>
</dbReference>
<accession>A0AAE1CS26</accession>
<reference evidence="2" key="1">
    <citation type="journal article" date="2023" name="G3 (Bethesda)">
        <title>A reference genome for the long-term kleptoplast-retaining sea slug Elysia crispata morphotype clarki.</title>
        <authorList>
            <person name="Eastman K.E."/>
            <person name="Pendleton A.L."/>
            <person name="Shaikh M.A."/>
            <person name="Suttiyut T."/>
            <person name="Ogas R."/>
            <person name="Tomko P."/>
            <person name="Gavelis G."/>
            <person name="Widhalm J.R."/>
            <person name="Wisecaver J.H."/>
        </authorList>
    </citation>
    <scope>NUCLEOTIDE SEQUENCE</scope>
    <source>
        <strain evidence="2">ECLA1</strain>
    </source>
</reference>
<name>A0AAE1CS26_9GAST</name>
<dbReference type="EMBL" id="JAWDGP010006980">
    <property type="protein sequence ID" value="KAK3732120.1"/>
    <property type="molecule type" value="Genomic_DNA"/>
</dbReference>
<dbReference type="AlphaFoldDB" id="A0AAE1CS26"/>